<protein>
    <submittedName>
        <fullName evidence="1">Uncharacterized protein</fullName>
    </submittedName>
</protein>
<proteinExistence type="predicted"/>
<dbReference type="EMBL" id="LSYS01006629">
    <property type="protein sequence ID" value="OPJ75052.1"/>
    <property type="molecule type" value="Genomic_DNA"/>
</dbReference>
<evidence type="ECO:0000313" key="1">
    <source>
        <dbReference type="EMBL" id="OPJ75052.1"/>
    </source>
</evidence>
<name>A0A1V4JS83_PATFA</name>
<accession>A0A1V4JS83</accession>
<comment type="caution">
    <text evidence="1">The sequence shown here is derived from an EMBL/GenBank/DDBJ whole genome shotgun (WGS) entry which is preliminary data.</text>
</comment>
<reference evidence="1 2" key="1">
    <citation type="submission" date="2016-02" db="EMBL/GenBank/DDBJ databases">
        <title>Band-tailed pigeon sequencing and assembly.</title>
        <authorList>
            <person name="Soares A.E."/>
            <person name="Novak B.J."/>
            <person name="Rice E.S."/>
            <person name="O'Connell B."/>
            <person name="Chang D."/>
            <person name="Weber S."/>
            <person name="Shapiro B."/>
        </authorList>
    </citation>
    <scope>NUCLEOTIDE SEQUENCE [LARGE SCALE GENOMIC DNA]</scope>
    <source>
        <strain evidence="1">BTP2013</strain>
        <tissue evidence="1">Blood</tissue>
    </source>
</reference>
<dbReference type="Proteomes" id="UP000190648">
    <property type="component" value="Unassembled WGS sequence"/>
</dbReference>
<evidence type="ECO:0000313" key="2">
    <source>
        <dbReference type="Proteomes" id="UP000190648"/>
    </source>
</evidence>
<gene>
    <name evidence="1" type="ORF">AV530_018514</name>
</gene>
<organism evidence="1 2">
    <name type="scientific">Patagioenas fasciata monilis</name>
    <dbReference type="NCBI Taxonomy" id="372326"/>
    <lineage>
        <taxon>Eukaryota</taxon>
        <taxon>Metazoa</taxon>
        <taxon>Chordata</taxon>
        <taxon>Craniata</taxon>
        <taxon>Vertebrata</taxon>
        <taxon>Euteleostomi</taxon>
        <taxon>Archelosauria</taxon>
        <taxon>Archosauria</taxon>
        <taxon>Dinosauria</taxon>
        <taxon>Saurischia</taxon>
        <taxon>Theropoda</taxon>
        <taxon>Coelurosauria</taxon>
        <taxon>Aves</taxon>
        <taxon>Neognathae</taxon>
        <taxon>Neoaves</taxon>
        <taxon>Columbimorphae</taxon>
        <taxon>Columbiformes</taxon>
        <taxon>Columbidae</taxon>
        <taxon>Patagioenas</taxon>
    </lineage>
</organism>
<sequence length="96" mass="10812">MVLWSWSGCSQGSIHKPWIPLQSHLVKFCDADSCCTSKSNENHDNGESEPMCTSQNIAKEQQIQGRLISAPAPFQFFLSYLDIYFCRNKADALTLP</sequence>
<keyword evidence="2" id="KW-1185">Reference proteome</keyword>
<dbReference type="AlphaFoldDB" id="A0A1V4JS83"/>